<protein>
    <submittedName>
        <fullName evidence="1">Uncharacterized protein</fullName>
    </submittedName>
</protein>
<gene>
    <name evidence="1" type="ORF">INT80_15055</name>
</gene>
<accession>A0A930UTQ3</accession>
<organism evidence="1">
    <name type="scientific">Gallibacterium anatis</name>
    <dbReference type="NCBI Taxonomy" id="750"/>
    <lineage>
        <taxon>Bacteria</taxon>
        <taxon>Pseudomonadati</taxon>
        <taxon>Pseudomonadota</taxon>
        <taxon>Gammaproteobacteria</taxon>
        <taxon>Pasteurellales</taxon>
        <taxon>Pasteurellaceae</taxon>
        <taxon>Gallibacterium</taxon>
    </lineage>
</organism>
<evidence type="ECO:0000313" key="1">
    <source>
        <dbReference type="EMBL" id="MBF4103150.1"/>
    </source>
</evidence>
<reference evidence="1" key="1">
    <citation type="submission" date="2020-11" db="EMBL/GenBank/DDBJ databases">
        <title>Gallibacterium anatis 1637, full genome, WGS.</title>
        <authorList>
            <person name="Laishevtcev A.I."/>
            <person name="Yakimova E.A."/>
            <person name="Petkovich D."/>
            <person name="Stepanova T.V."/>
            <person name="Kalendr R.S."/>
            <person name="Rubalsky E.O."/>
            <person name="Zulkarneev E.R."/>
            <person name="Aleshkin A.V."/>
        </authorList>
    </citation>
    <scope>NUCLEOTIDE SEQUENCE</scope>
    <source>
        <strain evidence="1">1637</strain>
    </source>
</reference>
<proteinExistence type="predicted"/>
<sequence>MCLGLPVEATDDRHPFVAELIRQKRRMRDLFELFYAAIFRNCRYINPFTGNAAIF</sequence>
<dbReference type="EMBL" id="JADION010000058">
    <property type="protein sequence ID" value="MBF4103150.1"/>
    <property type="molecule type" value="Genomic_DNA"/>
</dbReference>
<name>A0A930UTQ3_9PAST</name>
<comment type="caution">
    <text evidence="1">The sequence shown here is derived from an EMBL/GenBank/DDBJ whole genome shotgun (WGS) entry which is preliminary data.</text>
</comment>
<dbReference type="AlphaFoldDB" id="A0A930UTQ3"/>